<feature type="compositionally biased region" description="Basic and acidic residues" evidence="1">
    <location>
        <begin position="267"/>
        <end position="276"/>
    </location>
</feature>
<accession>A0A1S3G6M4</accession>
<dbReference type="GO" id="GO:0005874">
    <property type="term" value="C:microtubule"/>
    <property type="evidence" value="ECO:0007669"/>
    <property type="project" value="TreeGrafter"/>
</dbReference>
<dbReference type="SUPFAM" id="SSF89837">
    <property type="entry name" value="Doublecortin (DC)"/>
    <property type="match status" value="2"/>
</dbReference>
<feature type="region of interest" description="Disordered" evidence="1">
    <location>
        <begin position="369"/>
        <end position="395"/>
    </location>
</feature>
<dbReference type="Proteomes" id="UP000081671">
    <property type="component" value="Unplaced"/>
</dbReference>
<dbReference type="GO" id="GO:0005815">
    <property type="term" value="C:microtubule organizing center"/>
    <property type="evidence" value="ECO:0007669"/>
    <property type="project" value="TreeGrafter"/>
</dbReference>
<feature type="domain" description="Doublecortin" evidence="2">
    <location>
        <begin position="136"/>
        <end position="217"/>
    </location>
</feature>
<evidence type="ECO:0000259" key="2">
    <source>
        <dbReference type="PROSITE" id="PS50309"/>
    </source>
</evidence>
<dbReference type="InterPro" id="IPR036572">
    <property type="entry name" value="Doublecortin_dom_sf"/>
</dbReference>
<dbReference type="Gene3D" id="3.10.20.230">
    <property type="entry name" value="Doublecortin domain"/>
    <property type="match status" value="2"/>
</dbReference>
<dbReference type="CTD" id="728597"/>
<dbReference type="KEGG" id="dord:105995181"/>
<name>A0A1S3G6M4_DIPOR</name>
<feature type="domain" description="Doublecortin" evidence="2">
    <location>
        <begin position="16"/>
        <end position="98"/>
    </location>
</feature>
<evidence type="ECO:0000313" key="3">
    <source>
        <dbReference type="Proteomes" id="UP000081671"/>
    </source>
</evidence>
<feature type="region of interest" description="Disordered" evidence="1">
    <location>
        <begin position="243"/>
        <end position="310"/>
    </location>
</feature>
<dbReference type="GeneID" id="105995181"/>
<dbReference type="InParanoid" id="A0A1S3G6M4"/>
<dbReference type="OrthoDB" id="1738954at2759"/>
<dbReference type="PANTHER" id="PTHR23004">
    <property type="entry name" value="DOUBLECORTIN DOMAIN CONTAINING 2"/>
    <property type="match status" value="1"/>
</dbReference>
<dbReference type="InterPro" id="IPR003533">
    <property type="entry name" value="Doublecortin_dom"/>
</dbReference>
<sequence length="418" mass="47177">MGTRGPYALVDTTPAKTILVYRNGDQFFVGRKFVFSRRRVANFEALLEQLTEQVEVPFGVRRLYTPSRGRMVRELDALQAGGKYVAAGRERFKKLDYIHIVPRKPTKMRKLKEIKPVVHCDINVPSRWQMHHRISRHINVFTNGRLFIPPVKVIIPKFSLSDWNSVLATVGEKVFPLGGVRKLYTLTGQLLGSSEDLQDNQFYVAAGLEPFKSVSYWSSPRVPCEVQQRYMDVEKLLPRKKKVDAKEKELPQSDKALPKTQESVYYAKEDKKKKSLAEPLEETGAEGDVYKAQTPTEDTQGALDVREDPEVKVEVPEDQVPAEIVKEEDEVYSDTVDAEAIKLRMSKCIKHIGTAGDGPEAEWLWHSYEQQQQQQQQQGNGGCPPASTGFTPPASLASLRLSWGCDLTRKSTTAPGSQ</sequence>
<evidence type="ECO:0000256" key="1">
    <source>
        <dbReference type="SAM" id="MobiDB-lite"/>
    </source>
</evidence>
<organism evidence="3 4">
    <name type="scientific">Dipodomys ordii</name>
    <name type="common">Ord's kangaroo rat</name>
    <dbReference type="NCBI Taxonomy" id="10020"/>
    <lineage>
        <taxon>Eukaryota</taxon>
        <taxon>Metazoa</taxon>
        <taxon>Chordata</taxon>
        <taxon>Craniata</taxon>
        <taxon>Vertebrata</taxon>
        <taxon>Euteleostomi</taxon>
        <taxon>Mammalia</taxon>
        <taxon>Eutheria</taxon>
        <taxon>Euarchontoglires</taxon>
        <taxon>Glires</taxon>
        <taxon>Rodentia</taxon>
        <taxon>Castorimorpha</taxon>
        <taxon>Heteromyidae</taxon>
        <taxon>Dipodomyinae</taxon>
        <taxon>Dipodomys</taxon>
    </lineage>
</organism>
<dbReference type="GO" id="GO:0035556">
    <property type="term" value="P:intracellular signal transduction"/>
    <property type="evidence" value="ECO:0007669"/>
    <property type="project" value="InterPro"/>
</dbReference>
<dbReference type="PROSITE" id="PS50309">
    <property type="entry name" value="DC"/>
    <property type="match status" value="2"/>
</dbReference>
<reference evidence="4" key="1">
    <citation type="submission" date="2025-08" db="UniProtKB">
        <authorList>
            <consortium name="RefSeq"/>
        </authorList>
    </citation>
    <scope>IDENTIFICATION</scope>
    <source>
        <tissue evidence="4">Kidney</tissue>
    </source>
</reference>
<dbReference type="AlphaFoldDB" id="A0A1S3G6M4"/>
<gene>
    <name evidence="4" type="primary">Dcdc2c</name>
</gene>
<dbReference type="FunCoup" id="A0A1S3G6M4">
    <property type="interactions" value="9"/>
</dbReference>
<dbReference type="PANTHER" id="PTHR23004:SF9">
    <property type="entry name" value="DOUBLECORTIN DOMAIN-CONTAINING PROTEIN 2C"/>
    <property type="match status" value="1"/>
</dbReference>
<dbReference type="Pfam" id="PF03607">
    <property type="entry name" value="DCX"/>
    <property type="match status" value="2"/>
</dbReference>
<protein>
    <submittedName>
        <fullName evidence="4">Doublecortin domain-containing protein 2C</fullName>
    </submittedName>
</protein>
<evidence type="ECO:0000313" key="4">
    <source>
        <dbReference type="RefSeq" id="XP_012884330.1"/>
    </source>
</evidence>
<dbReference type="RefSeq" id="XP_012884330.1">
    <property type="nucleotide sequence ID" value="XM_013028876.1"/>
</dbReference>
<keyword evidence="3" id="KW-1185">Reference proteome</keyword>
<proteinExistence type="predicted"/>
<dbReference type="SMART" id="SM00537">
    <property type="entry name" value="DCX"/>
    <property type="match status" value="2"/>
</dbReference>